<accession>A0A8B8L7M4</accession>
<keyword evidence="5" id="KW-0539">Nucleus</keyword>
<feature type="region of interest" description="Disordered" evidence="6">
    <location>
        <begin position="1"/>
        <end position="29"/>
    </location>
</feature>
<dbReference type="AlphaFoldDB" id="A0A8B8L7M4"/>
<dbReference type="InterPro" id="IPR021627">
    <property type="entry name" value="Mediator_Med27"/>
</dbReference>
<reference evidence="7" key="1">
    <citation type="journal article" date="2019" name="Toxins">
        <title>Detection of Abrin-Like and Prepropulchellin-Like Toxin Genes and Transcripts Using Whole Genome Sequencing and Full-Length Transcript Sequencing of Abrus precatorius.</title>
        <authorList>
            <person name="Hovde B.T."/>
            <person name="Daligault H.E."/>
            <person name="Hanschen E.R."/>
            <person name="Kunde Y.A."/>
            <person name="Johnson M.B."/>
            <person name="Starkenburg S.R."/>
            <person name="Johnson S.L."/>
        </authorList>
    </citation>
    <scope>NUCLEOTIDE SEQUENCE [LARGE SCALE GENOMIC DNA]</scope>
</reference>
<name>A0A8B8L7M4_ABRPR</name>
<evidence type="ECO:0000256" key="3">
    <source>
        <dbReference type="ARBA" id="ARBA00023015"/>
    </source>
</evidence>
<keyword evidence="4" id="KW-0804">Transcription</keyword>
<proteinExistence type="inferred from homology"/>
<evidence type="ECO:0000256" key="6">
    <source>
        <dbReference type="SAM" id="MobiDB-lite"/>
    </source>
</evidence>
<dbReference type="GO" id="GO:0016592">
    <property type="term" value="C:mediator complex"/>
    <property type="evidence" value="ECO:0007669"/>
    <property type="project" value="InterPro"/>
</dbReference>
<evidence type="ECO:0000313" key="7">
    <source>
        <dbReference type="Proteomes" id="UP000694853"/>
    </source>
</evidence>
<comment type="similarity">
    <text evidence="2">Belongs to the Mediator complex subunit 27 family.</text>
</comment>
<evidence type="ECO:0000256" key="2">
    <source>
        <dbReference type="ARBA" id="ARBA00008048"/>
    </source>
</evidence>
<dbReference type="GeneID" id="113863037"/>
<dbReference type="PANTHER" id="PTHR13130">
    <property type="entry name" value="34 KDA TRANSCRIPTIONAL CO-ACTIVATOR-RELATED"/>
    <property type="match status" value="1"/>
</dbReference>
<evidence type="ECO:0000256" key="1">
    <source>
        <dbReference type="ARBA" id="ARBA00004123"/>
    </source>
</evidence>
<evidence type="ECO:0000256" key="4">
    <source>
        <dbReference type="ARBA" id="ARBA00023163"/>
    </source>
</evidence>
<evidence type="ECO:0000313" key="8">
    <source>
        <dbReference type="RefSeq" id="XP_027352217.1"/>
    </source>
</evidence>
<dbReference type="GO" id="GO:0006357">
    <property type="term" value="P:regulation of transcription by RNA polymerase II"/>
    <property type="evidence" value="ECO:0007669"/>
    <property type="project" value="TreeGrafter"/>
</dbReference>
<dbReference type="RefSeq" id="XP_027352217.1">
    <property type="nucleotide sequence ID" value="XM_027496416.1"/>
</dbReference>
<comment type="subcellular location">
    <subcellularLocation>
        <location evidence="1">Nucleus</location>
    </subcellularLocation>
</comment>
<keyword evidence="3" id="KW-0805">Transcription regulation</keyword>
<evidence type="ECO:0000256" key="5">
    <source>
        <dbReference type="ARBA" id="ARBA00023242"/>
    </source>
</evidence>
<dbReference type="Pfam" id="PF11571">
    <property type="entry name" value="Med27"/>
    <property type="match status" value="1"/>
</dbReference>
<reference evidence="8" key="2">
    <citation type="submission" date="2025-08" db="UniProtKB">
        <authorList>
            <consortium name="RefSeq"/>
        </authorList>
    </citation>
    <scope>IDENTIFICATION</scope>
    <source>
        <tissue evidence="8">Young leaves</tissue>
    </source>
</reference>
<sequence length="358" mass="39945">MQQTQQATTAPLSTSTPPPSSGGSAAEAPPKQVALAMDKLGQAERIIADIRIGADRLLEALFVAAAQPHQGNKPLQLFLKEDACMRQYLQDLRSLALKAFTDQKRRFFPHLDDGLETNESASKKRCDSEEIAADPKEEISFLRTLPDLLKSLEKEMPNLKILTFKRLDWLKRASTLTSSTNESSLEHNYHGSNKLRLGSVGTVAAEKVAVIELLFPSVFRAVISLHPAGSMDPDAVAFFAPDESGSHVHARGFSVHHVFRHITEYAATALQYFLGNQAETSLYSLLHWICSYQTLFSRPCSKCSRLLAMDKKSILLFPPVYRPYWQFSFLKIWLSISSKDQNSDTTQAYHIGCLSEEV</sequence>
<dbReference type="PANTHER" id="PTHR13130:SF4">
    <property type="entry name" value="MEDIATOR OF RNA POLYMERASE II TRANSCRIPTION SUBUNIT 27"/>
    <property type="match status" value="1"/>
</dbReference>
<dbReference type="GO" id="GO:0003713">
    <property type="term" value="F:transcription coactivator activity"/>
    <property type="evidence" value="ECO:0007669"/>
    <property type="project" value="TreeGrafter"/>
</dbReference>
<protein>
    <submittedName>
        <fullName evidence="8">Mediator of RNA polymerase II transcription subunit 27 isoform X2</fullName>
    </submittedName>
</protein>
<organism evidence="7 8">
    <name type="scientific">Abrus precatorius</name>
    <name type="common">Indian licorice</name>
    <name type="synonym">Glycine abrus</name>
    <dbReference type="NCBI Taxonomy" id="3816"/>
    <lineage>
        <taxon>Eukaryota</taxon>
        <taxon>Viridiplantae</taxon>
        <taxon>Streptophyta</taxon>
        <taxon>Embryophyta</taxon>
        <taxon>Tracheophyta</taxon>
        <taxon>Spermatophyta</taxon>
        <taxon>Magnoliopsida</taxon>
        <taxon>eudicotyledons</taxon>
        <taxon>Gunneridae</taxon>
        <taxon>Pentapetalae</taxon>
        <taxon>rosids</taxon>
        <taxon>fabids</taxon>
        <taxon>Fabales</taxon>
        <taxon>Fabaceae</taxon>
        <taxon>Papilionoideae</taxon>
        <taxon>50 kb inversion clade</taxon>
        <taxon>NPAAA clade</taxon>
        <taxon>indigoferoid/millettioid clade</taxon>
        <taxon>Abreae</taxon>
        <taxon>Abrus</taxon>
    </lineage>
</organism>
<dbReference type="Proteomes" id="UP000694853">
    <property type="component" value="Unplaced"/>
</dbReference>
<keyword evidence="7" id="KW-1185">Reference proteome</keyword>
<gene>
    <name evidence="8" type="primary">LOC113863037</name>
</gene>